<accession>A0AAV7NZ06</accession>
<proteinExistence type="predicted"/>
<evidence type="ECO:0000313" key="2">
    <source>
        <dbReference type="EMBL" id="KAJ1118130.1"/>
    </source>
</evidence>
<reference evidence="2" key="1">
    <citation type="journal article" date="2022" name="bioRxiv">
        <title>Sequencing and chromosome-scale assembly of the giantPleurodeles waltlgenome.</title>
        <authorList>
            <person name="Brown T."/>
            <person name="Elewa A."/>
            <person name="Iarovenko S."/>
            <person name="Subramanian E."/>
            <person name="Araus A.J."/>
            <person name="Petzold A."/>
            <person name="Susuki M."/>
            <person name="Suzuki K.-i.T."/>
            <person name="Hayashi T."/>
            <person name="Toyoda A."/>
            <person name="Oliveira C."/>
            <person name="Osipova E."/>
            <person name="Leigh N.D."/>
            <person name="Simon A."/>
            <person name="Yun M.H."/>
        </authorList>
    </citation>
    <scope>NUCLEOTIDE SEQUENCE</scope>
    <source>
        <strain evidence="2">20211129_DDA</strain>
        <tissue evidence="2">Liver</tissue>
    </source>
</reference>
<evidence type="ECO:0000256" key="1">
    <source>
        <dbReference type="SAM" id="MobiDB-lite"/>
    </source>
</evidence>
<feature type="region of interest" description="Disordered" evidence="1">
    <location>
        <begin position="1"/>
        <end position="46"/>
    </location>
</feature>
<dbReference type="AlphaFoldDB" id="A0AAV7NZ06"/>
<dbReference type="Proteomes" id="UP001066276">
    <property type="component" value="Chromosome 8"/>
</dbReference>
<comment type="caution">
    <text evidence="2">The sequence shown here is derived from an EMBL/GenBank/DDBJ whole genome shotgun (WGS) entry which is preliminary data.</text>
</comment>
<keyword evidence="3" id="KW-1185">Reference proteome</keyword>
<name>A0AAV7NZ06_PLEWA</name>
<organism evidence="2 3">
    <name type="scientific">Pleurodeles waltl</name>
    <name type="common">Iberian ribbed newt</name>
    <dbReference type="NCBI Taxonomy" id="8319"/>
    <lineage>
        <taxon>Eukaryota</taxon>
        <taxon>Metazoa</taxon>
        <taxon>Chordata</taxon>
        <taxon>Craniata</taxon>
        <taxon>Vertebrata</taxon>
        <taxon>Euteleostomi</taxon>
        <taxon>Amphibia</taxon>
        <taxon>Batrachia</taxon>
        <taxon>Caudata</taxon>
        <taxon>Salamandroidea</taxon>
        <taxon>Salamandridae</taxon>
        <taxon>Pleurodelinae</taxon>
        <taxon>Pleurodeles</taxon>
    </lineage>
</organism>
<feature type="compositionally biased region" description="Polar residues" evidence="1">
    <location>
        <begin position="8"/>
        <end position="34"/>
    </location>
</feature>
<evidence type="ECO:0000313" key="3">
    <source>
        <dbReference type="Proteomes" id="UP001066276"/>
    </source>
</evidence>
<protein>
    <submittedName>
        <fullName evidence="2">Uncharacterized protein</fullName>
    </submittedName>
</protein>
<gene>
    <name evidence="2" type="ORF">NDU88_006325</name>
</gene>
<sequence>MGKDRSNKGAQQTRMDQYTAQSAEGSLQNDSSGSIDKGGEPTGAQTLAALEASGQAVQTQLPAMAMDVNFLR</sequence>
<dbReference type="EMBL" id="JANPWB010000012">
    <property type="protein sequence ID" value="KAJ1118130.1"/>
    <property type="molecule type" value="Genomic_DNA"/>
</dbReference>